<organism evidence="2 3">
    <name type="scientific">Lepraria finkii</name>
    <dbReference type="NCBI Taxonomy" id="1340010"/>
    <lineage>
        <taxon>Eukaryota</taxon>
        <taxon>Fungi</taxon>
        <taxon>Dikarya</taxon>
        <taxon>Ascomycota</taxon>
        <taxon>Pezizomycotina</taxon>
        <taxon>Lecanoromycetes</taxon>
        <taxon>OSLEUM clade</taxon>
        <taxon>Lecanoromycetidae</taxon>
        <taxon>Lecanorales</taxon>
        <taxon>Lecanorineae</taxon>
        <taxon>Stereocaulaceae</taxon>
        <taxon>Lepraria</taxon>
    </lineage>
</organism>
<proteinExistence type="predicted"/>
<feature type="region of interest" description="Disordered" evidence="1">
    <location>
        <begin position="12"/>
        <end position="73"/>
    </location>
</feature>
<keyword evidence="3" id="KW-1185">Reference proteome</keyword>
<reference evidence="2 3" key="1">
    <citation type="submission" date="2024-09" db="EMBL/GenBank/DDBJ databases">
        <title>Rethinking Asexuality: The Enigmatic Case of Functional Sexual Genes in Lepraria (Stereocaulaceae).</title>
        <authorList>
            <person name="Doellman M."/>
            <person name="Sun Y."/>
            <person name="Barcenas-Pena A."/>
            <person name="Lumbsch H.T."/>
            <person name="Grewe F."/>
        </authorList>
    </citation>
    <scope>NUCLEOTIDE SEQUENCE [LARGE SCALE GENOMIC DNA]</scope>
    <source>
        <strain evidence="2 3">Grewe 0041</strain>
    </source>
</reference>
<evidence type="ECO:0000256" key="1">
    <source>
        <dbReference type="SAM" id="MobiDB-lite"/>
    </source>
</evidence>
<evidence type="ECO:0000313" key="2">
    <source>
        <dbReference type="EMBL" id="KAL2047795.1"/>
    </source>
</evidence>
<name>A0ABR4AQ04_9LECA</name>
<feature type="compositionally biased region" description="Polar residues" evidence="1">
    <location>
        <begin position="36"/>
        <end position="48"/>
    </location>
</feature>
<comment type="caution">
    <text evidence="2">The sequence shown here is derived from an EMBL/GenBank/DDBJ whole genome shotgun (WGS) entry which is preliminary data.</text>
</comment>
<feature type="compositionally biased region" description="Basic and acidic residues" evidence="1">
    <location>
        <begin position="53"/>
        <end position="66"/>
    </location>
</feature>
<sequence>MSDALILEHLSAGSRANSKANHQIHYKHPLNESRRQSSSFNFTSTPQAASKHISREPFSRLKRDGRWPWGRRN</sequence>
<dbReference type="EMBL" id="JBHFEH010000094">
    <property type="protein sequence ID" value="KAL2047795.1"/>
    <property type="molecule type" value="Genomic_DNA"/>
</dbReference>
<evidence type="ECO:0000313" key="3">
    <source>
        <dbReference type="Proteomes" id="UP001590951"/>
    </source>
</evidence>
<protein>
    <submittedName>
        <fullName evidence="2">Uncharacterized protein</fullName>
    </submittedName>
</protein>
<dbReference type="Proteomes" id="UP001590951">
    <property type="component" value="Unassembled WGS sequence"/>
</dbReference>
<accession>A0ABR4AQ04</accession>
<gene>
    <name evidence="2" type="ORF">ABVK25_011345</name>
</gene>